<name>A0A7K1RBE0_AGRVI</name>
<organism evidence="3 4">
    <name type="scientific">Agrobacterium vitis</name>
    <name type="common">Rhizobium vitis</name>
    <dbReference type="NCBI Taxonomy" id="373"/>
    <lineage>
        <taxon>Bacteria</taxon>
        <taxon>Pseudomonadati</taxon>
        <taxon>Pseudomonadota</taxon>
        <taxon>Alphaproteobacteria</taxon>
        <taxon>Hyphomicrobiales</taxon>
        <taxon>Rhizobiaceae</taxon>
        <taxon>Rhizobium/Agrobacterium group</taxon>
        <taxon>Agrobacterium</taxon>
    </lineage>
</organism>
<gene>
    <name evidence="3" type="ORF">GOZ88_04815</name>
</gene>
<protein>
    <recommendedName>
        <fullName evidence="5">DUF680 domain-containing protein</fullName>
    </recommendedName>
</protein>
<comment type="caution">
    <text evidence="3">The sequence shown here is derived from an EMBL/GenBank/DDBJ whole genome shotgun (WGS) entry which is preliminary data.</text>
</comment>
<evidence type="ECO:0000313" key="4">
    <source>
        <dbReference type="Proteomes" id="UP000440716"/>
    </source>
</evidence>
<sequence>MKTFIATVVFASLIGASASFAATTTKTTTQPAQTSASTQTSAQLNSSDSSQQSSSGEWQFKAPTKKPHHRNEFNG</sequence>
<reference evidence="3 4" key="1">
    <citation type="submission" date="2019-12" db="EMBL/GenBank/DDBJ databases">
        <title>Whole-genome sequencing of Allorhizobium vitis.</title>
        <authorList>
            <person name="Gan H.M."/>
            <person name="Szegedi E."/>
            <person name="Burr T."/>
            <person name="Savka M.A."/>
        </authorList>
    </citation>
    <scope>NUCLEOTIDE SEQUENCE [LARGE SCALE GENOMIC DNA]</scope>
    <source>
        <strain evidence="3 4">CG415</strain>
    </source>
</reference>
<feature type="chain" id="PRO_5029766758" description="DUF680 domain-containing protein" evidence="2">
    <location>
        <begin position="22"/>
        <end position="75"/>
    </location>
</feature>
<keyword evidence="2" id="KW-0732">Signal</keyword>
<dbReference type="Proteomes" id="UP000440716">
    <property type="component" value="Unassembled WGS sequence"/>
</dbReference>
<evidence type="ECO:0000313" key="3">
    <source>
        <dbReference type="EMBL" id="MVA55435.1"/>
    </source>
</evidence>
<dbReference type="AlphaFoldDB" id="A0A7K1RBE0"/>
<proteinExistence type="predicted"/>
<evidence type="ECO:0000256" key="1">
    <source>
        <dbReference type="SAM" id="MobiDB-lite"/>
    </source>
</evidence>
<evidence type="ECO:0008006" key="5">
    <source>
        <dbReference type="Google" id="ProtNLM"/>
    </source>
</evidence>
<evidence type="ECO:0000256" key="2">
    <source>
        <dbReference type="SAM" id="SignalP"/>
    </source>
</evidence>
<dbReference type="EMBL" id="WPHU01000002">
    <property type="protein sequence ID" value="MVA55435.1"/>
    <property type="molecule type" value="Genomic_DNA"/>
</dbReference>
<accession>A0A7K1RBE0</accession>
<feature type="signal peptide" evidence="2">
    <location>
        <begin position="1"/>
        <end position="21"/>
    </location>
</feature>
<feature type="compositionally biased region" description="Low complexity" evidence="1">
    <location>
        <begin position="23"/>
        <end position="59"/>
    </location>
</feature>
<feature type="region of interest" description="Disordered" evidence="1">
    <location>
        <begin position="23"/>
        <end position="75"/>
    </location>
</feature>
<dbReference type="RefSeq" id="WP_156590381.1">
    <property type="nucleotide sequence ID" value="NZ_WPHU01000002.1"/>
</dbReference>